<dbReference type="InterPro" id="IPR050432">
    <property type="entry name" value="FAD-linked_Oxidoreductases_BP"/>
</dbReference>
<dbReference type="GO" id="GO:0071949">
    <property type="term" value="F:FAD binding"/>
    <property type="evidence" value="ECO:0007669"/>
    <property type="project" value="InterPro"/>
</dbReference>
<dbReference type="SUPFAM" id="SSF56176">
    <property type="entry name" value="FAD-binding/transporter-associated domain-like"/>
    <property type="match status" value="1"/>
</dbReference>
<keyword evidence="6" id="KW-1185">Reference proteome</keyword>
<dbReference type="Pfam" id="PF01565">
    <property type="entry name" value="FAD_binding_4"/>
    <property type="match status" value="1"/>
</dbReference>
<sequence>MSLLLLILSPLLITTNAFPPLPKPNLTTLLSSLNQTLSGRLQPSLPLFSPCFPSQTNPVCLSLKSTQSPLFHSNHYPGFQFLQGEACLSDPSDQCLVSSSKCNQGVVSPYYISIQSASDLQAIFESARSSPGLLTLSIKNSGHDYVMRSSRRHSLAIWTRFLQEKIFHPEFIICGKSPTEAITFGAGVNTDEAVSFAHSYGYVFDGGSSSTIGVSGGWVLNGGHSVLSGSIGLAVDRVLEFVIVTGDGETRRVNECMDRDLFWALKGGGGGVFGVVLSSTFVVERERPLTAGIVQIGNGDGERRFLELLTDNMVAWALKGWGGALGVNYAIMVNSDEAVGVEEGKKDLKGIIDLAEGNEGGYWNVRKYENFYEFYKGVINTSTDAQPVGMGVGLLTTSRIIPVGAFESQERRKKMVDTVMDMQGMGMSIGLLATMPFLYGRNMTEEELRKKRAIHPGWYNSVWQIVGYSSLMGSSSFEERKGVVEMLKVGTDMLRELAPEGCTYSNEGLAWLDDWKREFWGEKNYERLLRIKKKYDPDGLLGCWHCVGWDESQKDYECISGLTP</sequence>
<evidence type="ECO:0000256" key="2">
    <source>
        <dbReference type="ARBA" id="ARBA00023002"/>
    </source>
</evidence>
<comment type="caution">
    <text evidence="5">The sequence shown here is derived from an EMBL/GenBank/DDBJ whole genome shotgun (WGS) entry which is preliminary data.</text>
</comment>
<dbReference type="InterPro" id="IPR016166">
    <property type="entry name" value="FAD-bd_PCMH"/>
</dbReference>
<dbReference type="Pfam" id="PF08031">
    <property type="entry name" value="BBE"/>
    <property type="match status" value="1"/>
</dbReference>
<dbReference type="InterPro" id="IPR036318">
    <property type="entry name" value="FAD-bd_PCMH-like_sf"/>
</dbReference>
<gene>
    <name evidence="5" type="ORF">QBC38DRAFT_515614</name>
</gene>
<dbReference type="AlphaFoldDB" id="A0AAN7BIY4"/>
<accession>A0AAN7BIY4</accession>
<dbReference type="InterPro" id="IPR012951">
    <property type="entry name" value="BBE"/>
</dbReference>
<dbReference type="PANTHER" id="PTHR13878">
    <property type="entry name" value="GULONOLACTONE OXIDASE"/>
    <property type="match status" value="1"/>
</dbReference>
<dbReference type="Proteomes" id="UP001301958">
    <property type="component" value="Unassembled WGS sequence"/>
</dbReference>
<protein>
    <recommendedName>
        <fullName evidence="4">FAD-binding PCMH-type domain-containing protein</fullName>
    </recommendedName>
</protein>
<keyword evidence="2" id="KW-0560">Oxidoreductase</keyword>
<comment type="similarity">
    <text evidence="1">Belongs to the oxygen-dependent FAD-linked oxidoreductase family.</text>
</comment>
<organism evidence="5 6">
    <name type="scientific">Podospora fimiseda</name>
    <dbReference type="NCBI Taxonomy" id="252190"/>
    <lineage>
        <taxon>Eukaryota</taxon>
        <taxon>Fungi</taxon>
        <taxon>Dikarya</taxon>
        <taxon>Ascomycota</taxon>
        <taxon>Pezizomycotina</taxon>
        <taxon>Sordariomycetes</taxon>
        <taxon>Sordariomycetidae</taxon>
        <taxon>Sordariales</taxon>
        <taxon>Podosporaceae</taxon>
        <taxon>Podospora</taxon>
    </lineage>
</organism>
<evidence type="ECO:0000256" key="1">
    <source>
        <dbReference type="ARBA" id="ARBA00005466"/>
    </source>
</evidence>
<keyword evidence="3" id="KW-0732">Signal</keyword>
<evidence type="ECO:0000313" key="6">
    <source>
        <dbReference type="Proteomes" id="UP001301958"/>
    </source>
</evidence>
<evidence type="ECO:0000313" key="5">
    <source>
        <dbReference type="EMBL" id="KAK4224107.1"/>
    </source>
</evidence>
<dbReference type="EMBL" id="MU865403">
    <property type="protein sequence ID" value="KAK4224107.1"/>
    <property type="molecule type" value="Genomic_DNA"/>
</dbReference>
<dbReference type="Gene3D" id="3.30.465.10">
    <property type="match status" value="1"/>
</dbReference>
<evidence type="ECO:0000259" key="4">
    <source>
        <dbReference type="PROSITE" id="PS51387"/>
    </source>
</evidence>
<feature type="signal peptide" evidence="3">
    <location>
        <begin position="1"/>
        <end position="17"/>
    </location>
</feature>
<name>A0AAN7BIY4_9PEZI</name>
<dbReference type="InterPro" id="IPR016169">
    <property type="entry name" value="FAD-bd_PCMH_sub2"/>
</dbReference>
<dbReference type="GO" id="GO:0016491">
    <property type="term" value="F:oxidoreductase activity"/>
    <property type="evidence" value="ECO:0007669"/>
    <property type="project" value="UniProtKB-KW"/>
</dbReference>
<dbReference type="PANTHER" id="PTHR13878:SF91">
    <property type="entry name" value="FAD BINDING DOMAIN PROTEIN (AFU_ORTHOLOGUE AFUA_6G12070)-RELATED"/>
    <property type="match status" value="1"/>
</dbReference>
<dbReference type="PROSITE" id="PS51387">
    <property type="entry name" value="FAD_PCMH"/>
    <property type="match status" value="1"/>
</dbReference>
<feature type="chain" id="PRO_5042875377" description="FAD-binding PCMH-type domain-containing protein" evidence="3">
    <location>
        <begin position="18"/>
        <end position="564"/>
    </location>
</feature>
<reference evidence="5" key="1">
    <citation type="journal article" date="2023" name="Mol. Phylogenet. Evol.">
        <title>Genome-scale phylogeny and comparative genomics of the fungal order Sordariales.</title>
        <authorList>
            <person name="Hensen N."/>
            <person name="Bonometti L."/>
            <person name="Westerberg I."/>
            <person name="Brannstrom I.O."/>
            <person name="Guillou S."/>
            <person name="Cros-Aarteil S."/>
            <person name="Calhoun S."/>
            <person name="Haridas S."/>
            <person name="Kuo A."/>
            <person name="Mondo S."/>
            <person name="Pangilinan J."/>
            <person name="Riley R."/>
            <person name="LaButti K."/>
            <person name="Andreopoulos B."/>
            <person name="Lipzen A."/>
            <person name="Chen C."/>
            <person name="Yan M."/>
            <person name="Daum C."/>
            <person name="Ng V."/>
            <person name="Clum A."/>
            <person name="Steindorff A."/>
            <person name="Ohm R.A."/>
            <person name="Martin F."/>
            <person name="Silar P."/>
            <person name="Natvig D.O."/>
            <person name="Lalanne C."/>
            <person name="Gautier V."/>
            <person name="Ament-Velasquez S.L."/>
            <person name="Kruys A."/>
            <person name="Hutchinson M.I."/>
            <person name="Powell A.J."/>
            <person name="Barry K."/>
            <person name="Miller A.N."/>
            <person name="Grigoriev I.V."/>
            <person name="Debuchy R."/>
            <person name="Gladieux P."/>
            <person name="Hiltunen Thoren M."/>
            <person name="Johannesson H."/>
        </authorList>
    </citation>
    <scope>NUCLEOTIDE SEQUENCE</scope>
    <source>
        <strain evidence="5">CBS 990.96</strain>
    </source>
</reference>
<feature type="domain" description="FAD-binding PCMH-type" evidence="4">
    <location>
        <begin position="104"/>
        <end position="286"/>
    </location>
</feature>
<proteinExistence type="inferred from homology"/>
<dbReference type="InterPro" id="IPR006094">
    <property type="entry name" value="Oxid_FAD_bind_N"/>
</dbReference>
<reference evidence="5" key="2">
    <citation type="submission" date="2023-05" db="EMBL/GenBank/DDBJ databases">
        <authorList>
            <consortium name="Lawrence Berkeley National Laboratory"/>
            <person name="Steindorff A."/>
            <person name="Hensen N."/>
            <person name="Bonometti L."/>
            <person name="Westerberg I."/>
            <person name="Brannstrom I.O."/>
            <person name="Guillou S."/>
            <person name="Cros-Aarteil S."/>
            <person name="Calhoun S."/>
            <person name="Haridas S."/>
            <person name="Kuo A."/>
            <person name="Mondo S."/>
            <person name="Pangilinan J."/>
            <person name="Riley R."/>
            <person name="Labutti K."/>
            <person name="Andreopoulos B."/>
            <person name="Lipzen A."/>
            <person name="Chen C."/>
            <person name="Yanf M."/>
            <person name="Daum C."/>
            <person name="Ng V."/>
            <person name="Clum A."/>
            <person name="Ohm R."/>
            <person name="Martin F."/>
            <person name="Silar P."/>
            <person name="Natvig D."/>
            <person name="Lalanne C."/>
            <person name="Gautier V."/>
            <person name="Ament-Velasquez S.L."/>
            <person name="Kruys A."/>
            <person name="Hutchinson M.I."/>
            <person name="Powell A.J."/>
            <person name="Barry K."/>
            <person name="Miller A.N."/>
            <person name="Grigoriev I.V."/>
            <person name="Debuchy R."/>
            <person name="Gladieux P."/>
            <person name="Thoren M.H."/>
            <person name="Johannesson H."/>
        </authorList>
    </citation>
    <scope>NUCLEOTIDE SEQUENCE</scope>
    <source>
        <strain evidence="5">CBS 990.96</strain>
    </source>
</reference>
<evidence type="ECO:0000256" key="3">
    <source>
        <dbReference type="SAM" id="SignalP"/>
    </source>
</evidence>